<dbReference type="AlphaFoldDB" id="A0A8J6KAA6"/>
<reference evidence="3" key="1">
    <citation type="thesis" date="2020" institute="ProQuest LLC" country="789 East Eisenhower Parkway, Ann Arbor, MI, USA">
        <title>Comparative Genomics and Chromosome Evolution.</title>
        <authorList>
            <person name="Mudd A.B."/>
        </authorList>
    </citation>
    <scope>NUCLEOTIDE SEQUENCE</scope>
    <source>
        <strain evidence="3">HN-11 Male</strain>
        <tissue evidence="3">Kidney and liver</tissue>
    </source>
</reference>
<keyword evidence="4" id="KW-1185">Reference proteome</keyword>
<dbReference type="GO" id="GO:0005886">
    <property type="term" value="C:plasma membrane"/>
    <property type="evidence" value="ECO:0007669"/>
    <property type="project" value="TreeGrafter"/>
</dbReference>
<feature type="transmembrane region" description="Helical" evidence="2">
    <location>
        <begin position="42"/>
        <end position="63"/>
    </location>
</feature>
<dbReference type="PANTHER" id="PTHR10686:SF19">
    <property type="entry name" value="THIAMINE TRANSPORTER 1"/>
    <property type="match status" value="1"/>
</dbReference>
<feature type="transmembrane region" description="Helical" evidence="2">
    <location>
        <begin position="7"/>
        <end position="27"/>
    </location>
</feature>
<protein>
    <submittedName>
        <fullName evidence="3">Uncharacterized protein</fullName>
    </submittedName>
</protein>
<dbReference type="GO" id="GO:0015234">
    <property type="term" value="F:thiamine transmembrane transporter activity"/>
    <property type="evidence" value="ECO:0007669"/>
    <property type="project" value="TreeGrafter"/>
</dbReference>
<comment type="caution">
    <text evidence="3">The sequence shown here is derived from an EMBL/GenBank/DDBJ whole genome shotgun (WGS) entry which is preliminary data.</text>
</comment>
<dbReference type="PANTHER" id="PTHR10686">
    <property type="entry name" value="FOLATE TRANSPORTER"/>
    <property type="match status" value="1"/>
</dbReference>
<gene>
    <name evidence="3" type="ORF">GDO78_008603</name>
</gene>
<sequence>MECYALVFGVNTFIALLLQTLMTVIVVDSSVLGLDLFTQFKIYAGYFAVIAAIFFVSGVYHILKNCQKPKQDKPNSSET</sequence>
<evidence type="ECO:0000313" key="3">
    <source>
        <dbReference type="EMBL" id="KAG9485602.1"/>
    </source>
</evidence>
<dbReference type="OrthoDB" id="18814at2759"/>
<accession>A0A8J6KAA6</accession>
<keyword evidence="2" id="KW-0472">Membrane</keyword>
<dbReference type="InterPro" id="IPR002666">
    <property type="entry name" value="Folate_carrier"/>
</dbReference>
<dbReference type="Proteomes" id="UP000770717">
    <property type="component" value="Unassembled WGS sequence"/>
</dbReference>
<name>A0A8J6KAA6_ELECQ</name>
<keyword evidence="2" id="KW-0812">Transmembrane</keyword>
<organism evidence="3 4">
    <name type="scientific">Eleutherodactylus coqui</name>
    <name type="common">Puerto Rican coqui</name>
    <dbReference type="NCBI Taxonomy" id="57060"/>
    <lineage>
        <taxon>Eukaryota</taxon>
        <taxon>Metazoa</taxon>
        <taxon>Chordata</taxon>
        <taxon>Craniata</taxon>
        <taxon>Vertebrata</taxon>
        <taxon>Euteleostomi</taxon>
        <taxon>Amphibia</taxon>
        <taxon>Batrachia</taxon>
        <taxon>Anura</taxon>
        <taxon>Neobatrachia</taxon>
        <taxon>Hyloidea</taxon>
        <taxon>Eleutherodactylidae</taxon>
        <taxon>Eleutherodactylinae</taxon>
        <taxon>Eleutherodactylus</taxon>
        <taxon>Eleutherodactylus</taxon>
    </lineage>
</organism>
<comment type="similarity">
    <text evidence="1">Belongs to the reduced folate carrier (RFC) transporter (TC 2.A.48) family.</text>
</comment>
<proteinExistence type="inferred from homology"/>
<evidence type="ECO:0000256" key="1">
    <source>
        <dbReference type="ARBA" id="ARBA00005773"/>
    </source>
</evidence>
<dbReference type="EMBL" id="WNTK01000004">
    <property type="protein sequence ID" value="KAG9485602.1"/>
    <property type="molecule type" value="Genomic_DNA"/>
</dbReference>
<keyword evidence="2" id="KW-1133">Transmembrane helix</keyword>
<dbReference type="Pfam" id="PF01770">
    <property type="entry name" value="Folate_carrier"/>
    <property type="match status" value="1"/>
</dbReference>
<evidence type="ECO:0000313" key="4">
    <source>
        <dbReference type="Proteomes" id="UP000770717"/>
    </source>
</evidence>
<evidence type="ECO:0000256" key="2">
    <source>
        <dbReference type="SAM" id="Phobius"/>
    </source>
</evidence>